<name>A0A1B6Q2K2_SORBI</name>
<accession>A0A1B6Q2K2</accession>
<reference evidence="2" key="2">
    <citation type="journal article" date="2018" name="Plant J.">
        <title>The Sorghum bicolor reference genome: improved assembly, gene annotations, a transcriptome atlas, and signatures of genome organization.</title>
        <authorList>
            <person name="McCormick R.F."/>
            <person name="Truong S.K."/>
            <person name="Sreedasyam A."/>
            <person name="Jenkins J."/>
            <person name="Shu S."/>
            <person name="Sims D."/>
            <person name="Kennedy M."/>
            <person name="Amirebrahimi M."/>
            <person name="Weers B.D."/>
            <person name="McKinley B."/>
            <person name="Mattison A."/>
            <person name="Morishige D.T."/>
            <person name="Grimwood J."/>
            <person name="Schmutz J."/>
            <person name="Mullet J.E."/>
        </authorList>
    </citation>
    <scope>NUCLEOTIDE SEQUENCE [LARGE SCALE GENOMIC DNA]</scope>
    <source>
        <strain evidence="2">cv. BTx623</strain>
    </source>
</reference>
<gene>
    <name evidence="1" type="ORF">SORBI_3003G109400</name>
</gene>
<evidence type="ECO:0000313" key="2">
    <source>
        <dbReference type="Proteomes" id="UP000000768"/>
    </source>
</evidence>
<dbReference type="InParanoid" id="A0A1B6Q2K2"/>
<organism evidence="1 2">
    <name type="scientific">Sorghum bicolor</name>
    <name type="common">Sorghum</name>
    <name type="synonym">Sorghum vulgare</name>
    <dbReference type="NCBI Taxonomy" id="4558"/>
    <lineage>
        <taxon>Eukaryota</taxon>
        <taxon>Viridiplantae</taxon>
        <taxon>Streptophyta</taxon>
        <taxon>Embryophyta</taxon>
        <taxon>Tracheophyta</taxon>
        <taxon>Spermatophyta</taxon>
        <taxon>Magnoliopsida</taxon>
        <taxon>Liliopsida</taxon>
        <taxon>Poales</taxon>
        <taxon>Poaceae</taxon>
        <taxon>PACMAD clade</taxon>
        <taxon>Panicoideae</taxon>
        <taxon>Andropogonodae</taxon>
        <taxon>Andropogoneae</taxon>
        <taxon>Sorghinae</taxon>
        <taxon>Sorghum</taxon>
    </lineage>
</organism>
<dbReference type="Proteomes" id="UP000000768">
    <property type="component" value="Chromosome 3"/>
</dbReference>
<dbReference type="EMBL" id="CM000762">
    <property type="protein sequence ID" value="KXG32156.1"/>
    <property type="molecule type" value="Genomic_DNA"/>
</dbReference>
<reference evidence="1 2" key="1">
    <citation type="journal article" date="2009" name="Nature">
        <title>The Sorghum bicolor genome and the diversification of grasses.</title>
        <authorList>
            <person name="Paterson A.H."/>
            <person name="Bowers J.E."/>
            <person name="Bruggmann R."/>
            <person name="Dubchak I."/>
            <person name="Grimwood J."/>
            <person name="Gundlach H."/>
            <person name="Haberer G."/>
            <person name="Hellsten U."/>
            <person name="Mitros T."/>
            <person name="Poliakov A."/>
            <person name="Schmutz J."/>
            <person name="Spannagl M."/>
            <person name="Tang H."/>
            <person name="Wang X."/>
            <person name="Wicker T."/>
            <person name="Bharti A.K."/>
            <person name="Chapman J."/>
            <person name="Feltus F.A."/>
            <person name="Gowik U."/>
            <person name="Grigoriev I.V."/>
            <person name="Lyons E."/>
            <person name="Maher C.A."/>
            <person name="Martis M."/>
            <person name="Narechania A."/>
            <person name="Otillar R.P."/>
            <person name="Penning B.W."/>
            <person name="Salamov A.A."/>
            <person name="Wang Y."/>
            <person name="Zhang L."/>
            <person name="Carpita N.C."/>
            <person name="Freeling M."/>
            <person name="Gingle A.R."/>
            <person name="Hash C.T."/>
            <person name="Keller B."/>
            <person name="Klein P."/>
            <person name="Kresovich S."/>
            <person name="McCann M.C."/>
            <person name="Ming R."/>
            <person name="Peterson D.G."/>
            <person name="Mehboob-ur-Rahman"/>
            <person name="Ware D."/>
            <person name="Westhoff P."/>
            <person name="Mayer K.F."/>
            <person name="Messing J."/>
            <person name="Rokhsar D.S."/>
        </authorList>
    </citation>
    <scope>NUCLEOTIDE SEQUENCE [LARGE SCALE GENOMIC DNA]</scope>
    <source>
        <strain evidence="2">cv. BTx623</strain>
    </source>
</reference>
<dbReference type="AlphaFoldDB" id="A0A1B6Q2K2"/>
<proteinExistence type="predicted"/>
<protein>
    <submittedName>
        <fullName evidence="1">Uncharacterized protein</fullName>
    </submittedName>
</protein>
<keyword evidence="2" id="KW-1185">Reference proteome</keyword>
<dbReference type="Gramene" id="KXG32156">
    <property type="protein sequence ID" value="KXG32156"/>
    <property type="gene ID" value="SORBI_3003G109400"/>
</dbReference>
<evidence type="ECO:0000313" key="1">
    <source>
        <dbReference type="EMBL" id="KXG32156.1"/>
    </source>
</evidence>
<sequence length="77" mass="9126">MLHTTIQKFIYWHCYMHRYILANHTYSIRVVGTTLRSAYHTYIDILVCGRSSPHFSIRVVQLCYIARFTVLVAWTTS</sequence>